<protein>
    <submittedName>
        <fullName evidence="1">Uncharacterized protein</fullName>
    </submittedName>
</protein>
<accession>A0A174KVD4</accession>
<name>A0A174KVD4_9FIRM</name>
<dbReference type="Proteomes" id="UP000095485">
    <property type="component" value="Unassembled WGS sequence"/>
</dbReference>
<dbReference type="EMBL" id="CZAY01000003">
    <property type="protein sequence ID" value="CUP13778.1"/>
    <property type="molecule type" value="Genomic_DNA"/>
</dbReference>
<sequence>MVGVTKKEVSQMTKYYLKMDNIMKNMFVVALNDELQAQNEQDECLEETKALLKKVSEYDLAQKRLQITAGEQRQIRKALNRLRSKYLAAGRYSDGIDKVILQVAKPNTTRHMFW</sequence>
<gene>
    <name evidence="1" type="ORF">ERS852526_00514</name>
</gene>
<evidence type="ECO:0000313" key="2">
    <source>
        <dbReference type="Proteomes" id="UP000095485"/>
    </source>
</evidence>
<organism evidence="1 2">
    <name type="scientific">Dorea longicatena</name>
    <dbReference type="NCBI Taxonomy" id="88431"/>
    <lineage>
        <taxon>Bacteria</taxon>
        <taxon>Bacillati</taxon>
        <taxon>Bacillota</taxon>
        <taxon>Clostridia</taxon>
        <taxon>Lachnospirales</taxon>
        <taxon>Lachnospiraceae</taxon>
        <taxon>Dorea</taxon>
    </lineage>
</organism>
<dbReference type="AlphaFoldDB" id="A0A174KVD4"/>
<reference evidence="1 2" key="1">
    <citation type="submission" date="2015-09" db="EMBL/GenBank/DDBJ databases">
        <authorList>
            <consortium name="Pathogen Informatics"/>
        </authorList>
    </citation>
    <scope>NUCLEOTIDE SEQUENCE [LARGE SCALE GENOMIC DNA]</scope>
    <source>
        <strain evidence="1 2">2789STDY5834914</strain>
    </source>
</reference>
<proteinExistence type="predicted"/>
<evidence type="ECO:0000313" key="1">
    <source>
        <dbReference type="EMBL" id="CUP13778.1"/>
    </source>
</evidence>